<dbReference type="InterPro" id="IPR005064">
    <property type="entry name" value="BUG"/>
</dbReference>
<keyword evidence="2" id="KW-0732">Signal</keyword>
<name>A0ABW3NDV1_9BACI</name>
<protein>
    <submittedName>
        <fullName evidence="3">Tripartite tricarboxylate transporter substrate binding protein</fullName>
    </submittedName>
</protein>
<dbReference type="Gene3D" id="3.40.190.10">
    <property type="entry name" value="Periplasmic binding protein-like II"/>
    <property type="match status" value="1"/>
</dbReference>
<organism evidence="3 4">
    <name type="scientific">Oceanobacillus locisalsi</name>
    <dbReference type="NCBI Taxonomy" id="546107"/>
    <lineage>
        <taxon>Bacteria</taxon>
        <taxon>Bacillati</taxon>
        <taxon>Bacillota</taxon>
        <taxon>Bacilli</taxon>
        <taxon>Bacillales</taxon>
        <taxon>Bacillaceae</taxon>
        <taxon>Oceanobacillus</taxon>
    </lineage>
</organism>
<reference evidence="4" key="1">
    <citation type="journal article" date="2019" name="Int. J. Syst. Evol. Microbiol.">
        <title>The Global Catalogue of Microorganisms (GCM) 10K type strain sequencing project: providing services to taxonomists for standard genome sequencing and annotation.</title>
        <authorList>
            <consortium name="The Broad Institute Genomics Platform"/>
            <consortium name="The Broad Institute Genome Sequencing Center for Infectious Disease"/>
            <person name="Wu L."/>
            <person name="Ma J."/>
        </authorList>
    </citation>
    <scope>NUCLEOTIDE SEQUENCE [LARGE SCALE GENOMIC DNA]</scope>
    <source>
        <strain evidence="4">CCUG 56608</strain>
    </source>
</reference>
<gene>
    <name evidence="3" type="ORF">ACFQ19_00370</name>
</gene>
<dbReference type="SUPFAM" id="SSF53850">
    <property type="entry name" value="Periplasmic binding protein-like II"/>
    <property type="match status" value="1"/>
</dbReference>
<evidence type="ECO:0000313" key="4">
    <source>
        <dbReference type="Proteomes" id="UP001597041"/>
    </source>
</evidence>
<dbReference type="Gene3D" id="3.40.190.150">
    <property type="entry name" value="Bordetella uptake gene, domain 1"/>
    <property type="match status" value="1"/>
</dbReference>
<proteinExistence type="inferred from homology"/>
<dbReference type="PROSITE" id="PS51257">
    <property type="entry name" value="PROKAR_LIPOPROTEIN"/>
    <property type="match status" value="1"/>
</dbReference>
<dbReference type="PANTHER" id="PTHR42928">
    <property type="entry name" value="TRICARBOXYLATE-BINDING PROTEIN"/>
    <property type="match status" value="1"/>
</dbReference>
<dbReference type="Proteomes" id="UP001597041">
    <property type="component" value="Unassembled WGS sequence"/>
</dbReference>
<dbReference type="InterPro" id="IPR042100">
    <property type="entry name" value="Bug_dom1"/>
</dbReference>
<dbReference type="PANTHER" id="PTHR42928:SF5">
    <property type="entry name" value="BLR1237 PROTEIN"/>
    <property type="match status" value="1"/>
</dbReference>
<keyword evidence="4" id="KW-1185">Reference proteome</keyword>
<accession>A0ABW3NDV1</accession>
<dbReference type="RefSeq" id="WP_379589873.1">
    <property type="nucleotide sequence ID" value="NZ_JBHTKK010000001.1"/>
</dbReference>
<dbReference type="EMBL" id="JBHTKK010000001">
    <property type="protein sequence ID" value="MFD1064466.1"/>
    <property type="molecule type" value="Genomic_DNA"/>
</dbReference>
<comment type="similarity">
    <text evidence="1">Belongs to the UPF0065 (bug) family.</text>
</comment>
<comment type="caution">
    <text evidence="3">The sequence shown here is derived from an EMBL/GenBank/DDBJ whole genome shotgun (WGS) entry which is preliminary data.</text>
</comment>
<dbReference type="Pfam" id="PF03401">
    <property type="entry name" value="TctC"/>
    <property type="match status" value="1"/>
</dbReference>
<dbReference type="CDD" id="cd07012">
    <property type="entry name" value="PBP2_Bug_TTT"/>
    <property type="match status" value="1"/>
</dbReference>
<feature type="chain" id="PRO_5046675765" evidence="2">
    <location>
        <begin position="27"/>
        <end position="322"/>
    </location>
</feature>
<sequence length="322" mass="34708">MNSMYKVLIGLLSIVFLVGCSTTTQESIENYPDEQISLVVPFDTGGASDMVSRAVAMEMENELGVPVVIINKTGGSGAIGVYDVMASSPDGYRIGYVPVELSMYESLEIADVPPEEFEYLSRIMTIPPAITVPADAPYDTLEEFLDYAEEHPGEIQIGNSGTGSIWHIAAAALAQETGTSFNYVPFEGAAPAVSSLLGGHIDAVSVSPSEVRAGIDGEDLKVLAVMGEERDPLIPDVPTLQEEGIDLTLGAWGGFVAPKDTPQEIVDALDHAIEQSMESDTFKRLAETNGLTPAYLSNEDFKDFVLGEYDFYNEFIPTIQME</sequence>
<evidence type="ECO:0000256" key="1">
    <source>
        <dbReference type="ARBA" id="ARBA00006987"/>
    </source>
</evidence>
<evidence type="ECO:0000256" key="2">
    <source>
        <dbReference type="SAM" id="SignalP"/>
    </source>
</evidence>
<dbReference type="PIRSF" id="PIRSF017082">
    <property type="entry name" value="YflP"/>
    <property type="match status" value="1"/>
</dbReference>
<evidence type="ECO:0000313" key="3">
    <source>
        <dbReference type="EMBL" id="MFD1064466.1"/>
    </source>
</evidence>
<feature type="signal peptide" evidence="2">
    <location>
        <begin position="1"/>
        <end position="26"/>
    </location>
</feature>